<accession>A0A6B2LYI0</accession>
<proteinExistence type="predicted"/>
<comment type="caution">
    <text evidence="1">The sequence shown here is derived from an EMBL/GenBank/DDBJ whole genome shotgun (WGS) entry which is preliminary data.</text>
</comment>
<name>A0A6B2LYI0_9BACT</name>
<reference evidence="1 2" key="1">
    <citation type="submission" date="2020-02" db="EMBL/GenBank/DDBJ databases">
        <title>Albibacoteraceae fam. nov., the first described family within the subdivision 4 Verrucomicrobia.</title>
        <authorList>
            <person name="Xi F."/>
        </authorList>
    </citation>
    <scope>NUCLEOTIDE SEQUENCE [LARGE SCALE GENOMIC DNA]</scope>
    <source>
        <strain evidence="1 2">CK1056</strain>
    </source>
</reference>
<protein>
    <recommendedName>
        <fullName evidence="3">HAF family extracellular repeat protein</fullName>
    </recommendedName>
</protein>
<evidence type="ECO:0000313" key="2">
    <source>
        <dbReference type="Proteomes" id="UP000478417"/>
    </source>
</evidence>
<dbReference type="AlphaFoldDB" id="A0A6B2LYI0"/>
<gene>
    <name evidence="1" type="ORF">G0Q06_04215</name>
</gene>
<sequence>MKVLFGGIVQFQPCKLLLSVGLCLFGIITLAEVTLTVLPDIPDDEGGGVANAISSNKEIIAGGGYTAQGTEAFVWDKLVPMALGDLPGGLLFSGATAVSSDGQRIAGFGNTGFGTQAVLWEGSSLTQLPDIGGGDSKCGALGISGDGTVVVGWGTNFNNRFEAVRWVNGVPEGLGNMSGGLAMSYGRGISTDGLVVVGWVQVTGGQEAMKFTGGTMTTLGDFEGGSLESYASDADIDGSIIVGRGASADGFHACYWDSTGIHALEDLPGGPLSCEAWAVDGDGSVIVGYGTGASYWKQAVVWLKDNNYAPVTLDELLDNAGVDRQGFSCWEALGVSTDGSAVVGYGYIDQTTQAAFVVDLGGPASWGPYIISNGWADTGAWLGWLKVDNDPWVWSDSLQSWMNLPPDTLEAGEGWVFVPR</sequence>
<evidence type="ECO:0000313" key="1">
    <source>
        <dbReference type="EMBL" id="NDV61648.1"/>
    </source>
</evidence>
<keyword evidence="2" id="KW-1185">Reference proteome</keyword>
<evidence type="ECO:0008006" key="3">
    <source>
        <dbReference type="Google" id="ProtNLM"/>
    </source>
</evidence>
<dbReference type="EMBL" id="JAAGNX010000001">
    <property type="protein sequence ID" value="NDV61648.1"/>
    <property type="molecule type" value="Genomic_DNA"/>
</dbReference>
<dbReference type="Proteomes" id="UP000478417">
    <property type="component" value="Unassembled WGS sequence"/>
</dbReference>
<dbReference type="RefSeq" id="WP_163962773.1">
    <property type="nucleotide sequence ID" value="NZ_JAAGNX010000001.1"/>
</dbReference>
<organism evidence="1 2">
    <name type="scientific">Oceanipulchritudo coccoides</name>
    <dbReference type="NCBI Taxonomy" id="2706888"/>
    <lineage>
        <taxon>Bacteria</taxon>
        <taxon>Pseudomonadati</taxon>
        <taxon>Verrucomicrobiota</taxon>
        <taxon>Opitutia</taxon>
        <taxon>Puniceicoccales</taxon>
        <taxon>Oceanipulchritudinaceae</taxon>
        <taxon>Oceanipulchritudo</taxon>
    </lineage>
</organism>